<keyword evidence="2 7" id="KW-0812">Transmembrane</keyword>
<evidence type="ECO:0000256" key="2">
    <source>
        <dbReference type="ARBA" id="ARBA00022692"/>
    </source>
</evidence>
<reference evidence="9 10" key="1">
    <citation type="submission" date="2024-11" db="EMBL/GenBank/DDBJ databases">
        <title>Adaptive evolution of stress response genes in parasites aligns with host niche diversity.</title>
        <authorList>
            <person name="Hahn C."/>
            <person name="Resl P."/>
        </authorList>
    </citation>
    <scope>NUCLEOTIDE SEQUENCE [LARGE SCALE GENOMIC DNA]</scope>
    <source>
        <strain evidence="9">EGGRZ-B1_66</strain>
        <tissue evidence="9">Body</tissue>
    </source>
</reference>
<evidence type="ECO:0000256" key="1">
    <source>
        <dbReference type="ARBA" id="ARBA00004141"/>
    </source>
</evidence>
<dbReference type="AlphaFoldDB" id="A0ABD2PU80"/>
<comment type="caution">
    <text evidence="9">The sequence shown here is derived from an EMBL/GenBank/DDBJ whole genome shotgun (WGS) entry which is preliminary data.</text>
</comment>
<name>A0ABD2PU80_9PLAT</name>
<dbReference type="InterPro" id="IPR039775">
    <property type="entry name" value="PHTF1/2"/>
</dbReference>
<evidence type="ECO:0000256" key="6">
    <source>
        <dbReference type="SAM" id="MobiDB-lite"/>
    </source>
</evidence>
<feature type="domain" description="PHTF1/2 N-terminal" evidence="8">
    <location>
        <begin position="1"/>
        <end position="125"/>
    </location>
</feature>
<feature type="transmembrane region" description="Helical" evidence="7">
    <location>
        <begin position="570"/>
        <end position="594"/>
    </location>
</feature>
<keyword evidence="4 7" id="KW-0472">Membrane</keyword>
<evidence type="ECO:0000313" key="10">
    <source>
        <dbReference type="Proteomes" id="UP001626550"/>
    </source>
</evidence>
<evidence type="ECO:0000256" key="4">
    <source>
        <dbReference type="ARBA" id="ARBA00023136"/>
    </source>
</evidence>
<feature type="region of interest" description="Disordered" evidence="6">
    <location>
        <begin position="224"/>
        <end position="247"/>
    </location>
</feature>
<organism evidence="9 10">
    <name type="scientific">Cichlidogyrus casuarinus</name>
    <dbReference type="NCBI Taxonomy" id="1844966"/>
    <lineage>
        <taxon>Eukaryota</taxon>
        <taxon>Metazoa</taxon>
        <taxon>Spiralia</taxon>
        <taxon>Lophotrochozoa</taxon>
        <taxon>Platyhelminthes</taxon>
        <taxon>Monogenea</taxon>
        <taxon>Monopisthocotylea</taxon>
        <taxon>Dactylogyridea</taxon>
        <taxon>Ancyrocephalidae</taxon>
        <taxon>Cichlidogyrus</taxon>
    </lineage>
</organism>
<gene>
    <name evidence="9" type="ORF">Ciccas_010603</name>
</gene>
<dbReference type="EMBL" id="JBJKFK010002627">
    <property type="protein sequence ID" value="KAL3310824.1"/>
    <property type="molecule type" value="Genomic_DNA"/>
</dbReference>
<dbReference type="Proteomes" id="UP001626550">
    <property type="component" value="Unassembled WGS sequence"/>
</dbReference>
<evidence type="ECO:0000313" key="9">
    <source>
        <dbReference type="EMBL" id="KAL3310824.1"/>
    </source>
</evidence>
<keyword evidence="10" id="KW-1185">Reference proteome</keyword>
<proteinExistence type="predicted"/>
<evidence type="ECO:0000256" key="5">
    <source>
        <dbReference type="ARBA" id="ARBA00023180"/>
    </source>
</evidence>
<protein>
    <recommendedName>
        <fullName evidence="8">PHTF1/2 N-terminal domain-containing protein</fullName>
    </recommendedName>
</protein>
<dbReference type="GO" id="GO:0016020">
    <property type="term" value="C:membrane"/>
    <property type="evidence" value="ECO:0007669"/>
    <property type="project" value="UniProtKB-SubCell"/>
</dbReference>
<feature type="region of interest" description="Disordered" evidence="6">
    <location>
        <begin position="354"/>
        <end position="391"/>
    </location>
</feature>
<evidence type="ECO:0000256" key="7">
    <source>
        <dbReference type="SAM" id="Phobius"/>
    </source>
</evidence>
<feature type="non-terminal residue" evidence="9">
    <location>
        <position position="666"/>
    </location>
</feature>
<feature type="compositionally biased region" description="Polar residues" evidence="6">
    <location>
        <begin position="235"/>
        <end position="247"/>
    </location>
</feature>
<dbReference type="PANTHER" id="PTHR12680:SF6">
    <property type="entry name" value="PROTEIN PHTF"/>
    <property type="match status" value="1"/>
</dbReference>
<dbReference type="PANTHER" id="PTHR12680">
    <property type="entry name" value="PUTATIVE HOMEODOMAIN TRANSCRIPTION FACTOR PHTF"/>
    <property type="match status" value="1"/>
</dbReference>
<evidence type="ECO:0000256" key="3">
    <source>
        <dbReference type="ARBA" id="ARBA00022989"/>
    </source>
</evidence>
<comment type="subcellular location">
    <subcellularLocation>
        <location evidence="1">Membrane</location>
        <topology evidence="1">Multi-pass membrane protein</topology>
    </subcellularLocation>
</comment>
<evidence type="ECO:0000259" key="8">
    <source>
        <dbReference type="Pfam" id="PF12129"/>
    </source>
</evidence>
<keyword evidence="3 7" id="KW-1133">Transmembrane helix</keyword>
<dbReference type="InterPro" id="IPR021980">
    <property type="entry name" value="PHTF1/2_N"/>
</dbReference>
<keyword evidence="5" id="KW-0325">Glycoprotein</keyword>
<sequence>MEQLMIKAFEVRKLKEGKLNPALIDLDLVKGGFTKPKSKHSILTSIRMGILRIMFAPFYYGYWRDHTNSSIAKYIIFHCFLQWLQINIFVYYCIKAASCSYDDILVPVFLSICLSMLHSRITASHVKHSPDEEISDTSVHINLNCPSCDADNSKKFSRIRMRKSASDLGSRLGDVLLPEDSLSVPIISIRSPVVSLTEMANLSPQASELTASAECVNGVENLKRAPSPMIGKNSAPRSESATEANQDTIDMKRRQKIRIAEFVQGRSKRKSLSTFPESSILSNSRCNGKKCRYEPWVNRQNKECRGMAKHMNASETEFDRLNSDVGSDNSYSSDDDCPSHNYFAAHSTPVDSKPKFTIGPVIPAQSDSSEKSKGLDSQADSCIEQEEEEGYDEEDGWSRLEGMCASAPLFCQSNNYAPNSSQRAIEQAVANCTDMISCYIWHKQSLKKFNLTLLDLGCSLIRVSVACALMSCGCQLVDGTRLESGYVKLSVLITMLFSIAPILFHGWCLVPDSNAVFANLTQPIMTNRTFLLSFIDLYSQQDLVSVMFFLPQLIGITLQHVCAQLSLLKLFLVLSGVILRANLFGTLFFFYTIAERTFQQRLLYAKYFTALTSSRRARKYRVPHLRLNKVAHIKCWLTLRSYIRKCGPQRSIDTIVAAAFYSAFLL</sequence>
<dbReference type="Pfam" id="PF12129">
    <property type="entry name" value="PHTF1-2_N"/>
    <property type="match status" value="1"/>
</dbReference>
<accession>A0ABD2PU80</accession>